<feature type="transmembrane region" description="Helical" evidence="2">
    <location>
        <begin position="29"/>
        <end position="54"/>
    </location>
</feature>
<dbReference type="Pfam" id="PF03372">
    <property type="entry name" value="Exo_endo_phos"/>
    <property type="match status" value="1"/>
</dbReference>
<gene>
    <name evidence="4" type="ORF">GCM10009751_14950</name>
</gene>
<protein>
    <submittedName>
        <fullName evidence="4">Endonuclease/exonuclease/phosphatase family protein</fullName>
    </submittedName>
</protein>
<evidence type="ECO:0000256" key="2">
    <source>
        <dbReference type="SAM" id="Phobius"/>
    </source>
</evidence>
<feature type="compositionally biased region" description="Low complexity" evidence="1">
    <location>
        <begin position="1"/>
        <end position="15"/>
    </location>
</feature>
<keyword evidence="2" id="KW-0472">Membrane</keyword>
<keyword evidence="2" id="KW-1133">Transmembrane helix</keyword>
<name>A0ABN2N958_9MICO</name>
<dbReference type="Gene3D" id="3.60.10.10">
    <property type="entry name" value="Endonuclease/exonuclease/phosphatase"/>
    <property type="match status" value="1"/>
</dbReference>
<feature type="domain" description="Endonuclease/exonuclease/phosphatase" evidence="3">
    <location>
        <begin position="129"/>
        <end position="357"/>
    </location>
</feature>
<comment type="caution">
    <text evidence="4">The sequence shown here is derived from an EMBL/GenBank/DDBJ whole genome shotgun (WGS) entry which is preliminary data.</text>
</comment>
<keyword evidence="4" id="KW-0540">Nuclease</keyword>
<feature type="transmembrane region" description="Helical" evidence="2">
    <location>
        <begin position="60"/>
        <end position="80"/>
    </location>
</feature>
<reference evidence="4 5" key="1">
    <citation type="journal article" date="2019" name="Int. J. Syst. Evol. Microbiol.">
        <title>The Global Catalogue of Microorganisms (GCM) 10K type strain sequencing project: providing services to taxonomists for standard genome sequencing and annotation.</title>
        <authorList>
            <consortium name="The Broad Institute Genomics Platform"/>
            <consortium name="The Broad Institute Genome Sequencing Center for Infectious Disease"/>
            <person name="Wu L."/>
            <person name="Ma J."/>
        </authorList>
    </citation>
    <scope>NUCLEOTIDE SEQUENCE [LARGE SCALE GENOMIC DNA]</scope>
    <source>
        <strain evidence="4 5">JCM 14326</strain>
    </source>
</reference>
<keyword evidence="4" id="KW-0255">Endonuclease</keyword>
<keyword evidence="5" id="KW-1185">Reference proteome</keyword>
<dbReference type="InterPro" id="IPR036691">
    <property type="entry name" value="Endo/exonu/phosph_ase_sf"/>
</dbReference>
<evidence type="ECO:0000259" key="3">
    <source>
        <dbReference type="Pfam" id="PF03372"/>
    </source>
</evidence>
<organism evidence="4 5">
    <name type="scientific">Myceligenerans crystallogenes</name>
    <dbReference type="NCBI Taxonomy" id="316335"/>
    <lineage>
        <taxon>Bacteria</taxon>
        <taxon>Bacillati</taxon>
        <taxon>Actinomycetota</taxon>
        <taxon>Actinomycetes</taxon>
        <taxon>Micrococcales</taxon>
        <taxon>Promicromonosporaceae</taxon>
        <taxon>Myceligenerans</taxon>
    </lineage>
</organism>
<sequence length="369" mass="40322">MTAVPAAPSAPAATAESGTRPSWRPRVSATVLALAVLWGTYALAGALLAGRWWVWNGLGLAPPIAHVAVPVLLAAVELAAGARRRRVFAATALALAAGLTQTGLVPYQPAPEPAATAGRDVVVVGWNTFSWEQENDPRGFYDYLRSLDADVYMLQEHQHAAAPDDRPAPLDDLDRVRRELPGYTAVAEGEFLTLSRYPVTASSALAPDDLPPPRTDWPEYWDVRALRTDVRVGDRTLSLYNTHAPDLFNVNRSPFQADFYEELADSASRRTSHLGELRDDLRRNPHPVVLTGDLNVQPGSADLRWYDGLRDAARGGADRYPATFPAGLALWRLDWMFTSDDVGVLDHDVLPDAAAFSTHRPIRATVRLP</sequence>
<dbReference type="EMBL" id="BAAANL010000002">
    <property type="protein sequence ID" value="GAA1858468.1"/>
    <property type="molecule type" value="Genomic_DNA"/>
</dbReference>
<dbReference type="Proteomes" id="UP001501094">
    <property type="component" value="Unassembled WGS sequence"/>
</dbReference>
<evidence type="ECO:0000256" key="1">
    <source>
        <dbReference type="SAM" id="MobiDB-lite"/>
    </source>
</evidence>
<dbReference type="RefSeq" id="WP_344101153.1">
    <property type="nucleotide sequence ID" value="NZ_BAAANL010000002.1"/>
</dbReference>
<proteinExistence type="predicted"/>
<evidence type="ECO:0000313" key="4">
    <source>
        <dbReference type="EMBL" id="GAA1858468.1"/>
    </source>
</evidence>
<evidence type="ECO:0000313" key="5">
    <source>
        <dbReference type="Proteomes" id="UP001501094"/>
    </source>
</evidence>
<dbReference type="GO" id="GO:0004519">
    <property type="term" value="F:endonuclease activity"/>
    <property type="evidence" value="ECO:0007669"/>
    <property type="project" value="UniProtKB-KW"/>
</dbReference>
<dbReference type="SUPFAM" id="SSF56219">
    <property type="entry name" value="DNase I-like"/>
    <property type="match status" value="1"/>
</dbReference>
<feature type="region of interest" description="Disordered" evidence="1">
    <location>
        <begin position="1"/>
        <end position="22"/>
    </location>
</feature>
<dbReference type="InterPro" id="IPR005135">
    <property type="entry name" value="Endo/exonuclease/phosphatase"/>
</dbReference>
<accession>A0ABN2N958</accession>
<keyword evidence="4" id="KW-0378">Hydrolase</keyword>
<keyword evidence="2" id="KW-0812">Transmembrane</keyword>